<dbReference type="EMBL" id="GL349455">
    <property type="protein sequence ID" value="KNC49482.1"/>
    <property type="molecule type" value="Genomic_DNA"/>
</dbReference>
<dbReference type="CDD" id="cd23158">
    <property type="entry name" value="Prefoldin_UXT"/>
    <property type="match status" value="1"/>
</dbReference>
<proteinExistence type="predicted"/>
<keyword evidence="2" id="KW-1185">Reference proteome</keyword>
<protein>
    <submittedName>
        <fullName evidence="1">Uncharacterized protein</fullName>
    </submittedName>
</protein>
<dbReference type="Gene3D" id="1.10.287.370">
    <property type="match status" value="1"/>
</dbReference>
<dbReference type="Proteomes" id="UP000054408">
    <property type="component" value="Unassembled WGS sequence"/>
</dbReference>
<dbReference type="AlphaFoldDB" id="A0A0L0DAW9"/>
<dbReference type="OrthoDB" id="433124at2759"/>
<dbReference type="InterPro" id="IPR004127">
    <property type="entry name" value="Prefoldin_subunit_alpha"/>
</dbReference>
<dbReference type="InterPro" id="IPR009053">
    <property type="entry name" value="Prefoldin"/>
</dbReference>
<gene>
    <name evidence="1" type="ORF">AMSG_05498</name>
</gene>
<accession>A0A0L0DAW9</accession>
<organism evidence="1 2">
    <name type="scientific">Thecamonas trahens ATCC 50062</name>
    <dbReference type="NCBI Taxonomy" id="461836"/>
    <lineage>
        <taxon>Eukaryota</taxon>
        <taxon>Apusozoa</taxon>
        <taxon>Apusomonadida</taxon>
        <taxon>Apusomonadidae</taxon>
        <taxon>Thecamonas</taxon>
    </lineage>
</organism>
<dbReference type="Pfam" id="PF02996">
    <property type="entry name" value="Prefoldin"/>
    <property type="match status" value="1"/>
</dbReference>
<dbReference type="RefSeq" id="XP_013757901.1">
    <property type="nucleotide sequence ID" value="XM_013902447.1"/>
</dbReference>
<dbReference type="SUPFAM" id="SSF46579">
    <property type="entry name" value="Prefoldin"/>
    <property type="match status" value="1"/>
</dbReference>
<name>A0A0L0DAW9_THETB</name>
<sequence length="141" mass="15876">MEEKVDEYHRFLEDVLRPQLEVRERELAAVRAEEAAVGRVEETLATLVDRRMGSLETVVDMGAGCGMRAEVESVSKVFVHVGLGFHVEMTLPEAQAWAVARREVIAADLDRRIRAVAETRAHIRVAMATIRELREPTVPED</sequence>
<dbReference type="GeneID" id="25564903"/>
<evidence type="ECO:0000313" key="2">
    <source>
        <dbReference type="Proteomes" id="UP000054408"/>
    </source>
</evidence>
<reference evidence="1 2" key="1">
    <citation type="submission" date="2010-05" db="EMBL/GenBank/DDBJ databases">
        <title>The Genome Sequence of Thecamonas trahens ATCC 50062.</title>
        <authorList>
            <consortium name="The Broad Institute Genome Sequencing Platform"/>
            <person name="Russ C."/>
            <person name="Cuomo C."/>
            <person name="Shea T."/>
            <person name="Young S.K."/>
            <person name="Zeng Q."/>
            <person name="Koehrsen M."/>
            <person name="Haas B."/>
            <person name="Borodovsky M."/>
            <person name="Guigo R."/>
            <person name="Alvarado L."/>
            <person name="Berlin A."/>
            <person name="Bochicchio J."/>
            <person name="Borenstein D."/>
            <person name="Chapman S."/>
            <person name="Chen Z."/>
            <person name="Freedman E."/>
            <person name="Gellesch M."/>
            <person name="Goldberg J."/>
            <person name="Griggs A."/>
            <person name="Gujja S."/>
            <person name="Heilman E."/>
            <person name="Heiman D."/>
            <person name="Hepburn T."/>
            <person name="Howarth C."/>
            <person name="Jen D."/>
            <person name="Larson L."/>
            <person name="Mehta T."/>
            <person name="Park D."/>
            <person name="Pearson M."/>
            <person name="Roberts A."/>
            <person name="Saif S."/>
            <person name="Shenoy N."/>
            <person name="Sisk P."/>
            <person name="Stolte C."/>
            <person name="Sykes S."/>
            <person name="Thomson T."/>
            <person name="Walk T."/>
            <person name="White J."/>
            <person name="Yandava C."/>
            <person name="Burger G."/>
            <person name="Gray M.W."/>
            <person name="Holland P.W.H."/>
            <person name="King N."/>
            <person name="Lang F.B.F."/>
            <person name="Roger A.J."/>
            <person name="Ruiz-Trillo I."/>
            <person name="Lander E."/>
            <person name="Nusbaum C."/>
        </authorList>
    </citation>
    <scope>NUCLEOTIDE SEQUENCE [LARGE SCALE GENOMIC DNA]</scope>
    <source>
        <strain evidence="1 2">ATCC 50062</strain>
    </source>
</reference>
<evidence type="ECO:0000313" key="1">
    <source>
        <dbReference type="EMBL" id="KNC49482.1"/>
    </source>
</evidence>